<dbReference type="STRING" id="765913.ThidrDRAFT_2208"/>
<name>G2E1P5_9GAMM</name>
<dbReference type="GO" id="GO:0030246">
    <property type="term" value="F:carbohydrate binding"/>
    <property type="evidence" value="ECO:0007669"/>
    <property type="project" value="InterPro"/>
</dbReference>
<reference evidence="3 4" key="1">
    <citation type="submission" date="2011-06" db="EMBL/GenBank/DDBJ databases">
        <title>The draft genome of Thiorhodococcus drewsii AZ1.</title>
        <authorList>
            <consortium name="US DOE Joint Genome Institute (JGI-PGF)"/>
            <person name="Lucas S."/>
            <person name="Han J."/>
            <person name="Lapidus A."/>
            <person name="Cheng J.-F."/>
            <person name="Goodwin L."/>
            <person name="Pitluck S."/>
            <person name="Peters L."/>
            <person name="Land M.L."/>
            <person name="Hauser L."/>
            <person name="Vogl K."/>
            <person name="Liu Z."/>
            <person name="Imhoff J."/>
            <person name="Thiel V."/>
            <person name="Frigaard N.-U."/>
            <person name="Bryant D.A."/>
            <person name="Woyke T.J."/>
        </authorList>
    </citation>
    <scope>NUCLEOTIDE SEQUENCE [LARGE SCALE GENOMIC DNA]</scope>
    <source>
        <strain evidence="3 4">AZ1</strain>
    </source>
</reference>
<dbReference type="EMBL" id="AFWT01000014">
    <property type="protein sequence ID" value="EGV31103.1"/>
    <property type="molecule type" value="Genomic_DNA"/>
</dbReference>
<sequence>MTRQGRMCLLLPLLMIGAQAVWAQDPAGERRPEPRAVESSPAEWAIAPPGTRMPEGSRIPEDAVLPDGTVLQDAVTLPAGTILPGGAILPKTAAPEAAPAQAPSAPAAPEEPEVASGVPYISGGIGASGREEMQELKSKFNLRLLFAIQGSGEYLADVKVRIDDASGPTLLTAVSQGPWFYASLAPGRYRLTVDNAGQSQTREVTVREGRATEQSFYWAP</sequence>
<dbReference type="InterPro" id="IPR013784">
    <property type="entry name" value="Carb-bd-like_fold"/>
</dbReference>
<organism evidence="3 4">
    <name type="scientific">Thiorhodococcus drewsii AZ1</name>
    <dbReference type="NCBI Taxonomy" id="765913"/>
    <lineage>
        <taxon>Bacteria</taxon>
        <taxon>Pseudomonadati</taxon>
        <taxon>Pseudomonadota</taxon>
        <taxon>Gammaproteobacteria</taxon>
        <taxon>Chromatiales</taxon>
        <taxon>Chromatiaceae</taxon>
        <taxon>Thiorhodococcus</taxon>
    </lineage>
</organism>
<gene>
    <name evidence="3" type="ORF">ThidrDRAFT_2208</name>
</gene>
<dbReference type="Proteomes" id="UP000004200">
    <property type="component" value="Unassembled WGS sequence"/>
</dbReference>
<protein>
    <recommendedName>
        <fullName evidence="5">Carboxypeptidase regulatory-like domain-containing protein</fullName>
    </recommendedName>
</protein>
<dbReference type="AlphaFoldDB" id="G2E1P5"/>
<proteinExistence type="predicted"/>
<dbReference type="SUPFAM" id="SSF49452">
    <property type="entry name" value="Starch-binding domain-like"/>
    <property type="match status" value="1"/>
</dbReference>
<evidence type="ECO:0000313" key="4">
    <source>
        <dbReference type="Proteomes" id="UP000004200"/>
    </source>
</evidence>
<dbReference type="Gene3D" id="2.60.40.1120">
    <property type="entry name" value="Carboxypeptidase-like, regulatory domain"/>
    <property type="match status" value="1"/>
</dbReference>
<feature type="signal peptide" evidence="2">
    <location>
        <begin position="1"/>
        <end position="23"/>
    </location>
</feature>
<accession>G2E1P5</accession>
<evidence type="ECO:0000256" key="2">
    <source>
        <dbReference type="SAM" id="SignalP"/>
    </source>
</evidence>
<keyword evidence="2" id="KW-0732">Signal</keyword>
<evidence type="ECO:0000256" key="1">
    <source>
        <dbReference type="SAM" id="MobiDB-lite"/>
    </source>
</evidence>
<dbReference type="RefSeq" id="WP_007040921.1">
    <property type="nucleotide sequence ID" value="NZ_AFWT01000014.1"/>
</dbReference>
<dbReference type="PATRIC" id="fig|765913.3.peg.2248"/>
<keyword evidence="4" id="KW-1185">Reference proteome</keyword>
<feature type="compositionally biased region" description="Low complexity" evidence="1">
    <location>
        <begin position="94"/>
        <end position="108"/>
    </location>
</feature>
<evidence type="ECO:0008006" key="5">
    <source>
        <dbReference type="Google" id="ProtNLM"/>
    </source>
</evidence>
<feature type="region of interest" description="Disordered" evidence="1">
    <location>
        <begin position="94"/>
        <end position="114"/>
    </location>
</feature>
<evidence type="ECO:0000313" key="3">
    <source>
        <dbReference type="EMBL" id="EGV31103.1"/>
    </source>
</evidence>
<feature type="chain" id="PRO_5003428925" description="Carboxypeptidase regulatory-like domain-containing protein" evidence="2">
    <location>
        <begin position="24"/>
        <end position="220"/>
    </location>
</feature>
<dbReference type="eggNOG" id="ENOG50317YU">
    <property type="taxonomic scope" value="Bacteria"/>
</dbReference>
<feature type="region of interest" description="Disordered" evidence="1">
    <location>
        <begin position="26"/>
        <end position="54"/>
    </location>
</feature>
<comment type="caution">
    <text evidence="3">The sequence shown here is derived from an EMBL/GenBank/DDBJ whole genome shotgun (WGS) entry which is preliminary data.</text>
</comment>
<feature type="compositionally biased region" description="Basic and acidic residues" evidence="1">
    <location>
        <begin position="27"/>
        <end position="36"/>
    </location>
</feature>